<gene>
    <name evidence="4" type="ORF">BJP36_18670</name>
</gene>
<sequence>MTFSSLTVSLKPEITLTSVDSNILLQSSSRKLTFHQPEPGLKTALDALKQGTHTPGQLQTLVLETDGTQVREKFDAYLNRLIELGWICHAIPPSSPELSPLAIAIPMVGDYYFDCPEIDWDAIAKRFQRNIAFTLSRFAYLHQVEGEMVLESPLTKGKIKFSDWRGPGLVSQLSQPQTAASLSQEIPGITEEIAQQFLSLLFAAQMLSASFASPVEEDEEVESEEATPPLVFWEFHDLLFHARSRLGRHNNPLGGIFPYVGKIDPLPGVKPLMTDVVIPLAKPNLEELNQTDMPLSQALETRRSIRRYDETPITLEQLGQFLYRCARVKKLFDTERGEVSNRPYPGGGAIYELEIYPVVNSCQGLEQGLYHYHPLDHVLCQVSAWTAETEALVQDVWFASAQHDQPQVVFVITARFGRMFWKYQSMAYAAILKHVGVMYQTFYLVATSMNLAPCGIGAGNSDLFQKATGIDYYEESSVGEFMLASVPVKP</sequence>
<feature type="domain" description="Nitroreductase" evidence="1">
    <location>
        <begin position="300"/>
        <end position="472"/>
    </location>
</feature>
<proteinExistence type="predicted"/>
<dbReference type="Proteomes" id="UP000176944">
    <property type="component" value="Chromosome"/>
</dbReference>
<dbReference type="InterPro" id="IPR000415">
    <property type="entry name" value="Nitroreductase-like"/>
</dbReference>
<dbReference type="CDD" id="cd02142">
    <property type="entry name" value="McbC_SagB-like_oxidoreductase"/>
    <property type="match status" value="1"/>
</dbReference>
<dbReference type="InterPro" id="IPR040776">
    <property type="entry name" value="ThcOx_HTH"/>
</dbReference>
<dbReference type="NCBIfam" id="TIGR03605">
    <property type="entry name" value="antibiot_sagB"/>
    <property type="match status" value="1"/>
</dbReference>
<dbReference type="Pfam" id="PF00881">
    <property type="entry name" value="Nitroreductase"/>
    <property type="match status" value="1"/>
</dbReference>
<dbReference type="AlphaFoldDB" id="A0A1D9G274"/>
<name>A0A1D9G274_MOOP1</name>
<dbReference type="PANTHER" id="PTHR43745">
    <property type="entry name" value="NITROREDUCTASE MJ1384-RELATED"/>
    <property type="match status" value="1"/>
</dbReference>
<accession>A0A1D9G274</accession>
<dbReference type="InterPro" id="IPR052544">
    <property type="entry name" value="Bacteriocin_Proc_Enz"/>
</dbReference>
<dbReference type="Pfam" id="PF22767">
    <property type="entry name" value="ThcOx"/>
    <property type="match status" value="1"/>
</dbReference>
<organism evidence="4 5">
    <name type="scientific">Moorena producens (strain JHB)</name>
    <dbReference type="NCBI Taxonomy" id="1454205"/>
    <lineage>
        <taxon>Bacteria</taxon>
        <taxon>Bacillati</taxon>
        <taxon>Cyanobacteriota</taxon>
        <taxon>Cyanophyceae</taxon>
        <taxon>Coleofasciculales</taxon>
        <taxon>Coleofasciculaceae</taxon>
        <taxon>Moorena</taxon>
    </lineage>
</organism>
<dbReference type="PANTHER" id="PTHR43745:SF2">
    <property type="entry name" value="NITROREDUCTASE MJ1384-RELATED"/>
    <property type="match status" value="1"/>
</dbReference>
<dbReference type="GO" id="GO:0016491">
    <property type="term" value="F:oxidoreductase activity"/>
    <property type="evidence" value="ECO:0007669"/>
    <property type="project" value="InterPro"/>
</dbReference>
<evidence type="ECO:0000259" key="1">
    <source>
        <dbReference type="Pfam" id="PF00881"/>
    </source>
</evidence>
<dbReference type="EMBL" id="CP017708">
    <property type="protein sequence ID" value="AOY81634.1"/>
    <property type="molecule type" value="Genomic_DNA"/>
</dbReference>
<dbReference type="InterPro" id="IPR020051">
    <property type="entry name" value="SagB-type_dehydrogenase"/>
</dbReference>
<dbReference type="InterPro" id="IPR054488">
    <property type="entry name" value="ThcOx_dom2"/>
</dbReference>
<feature type="domain" description="Cyanobactin oxidase ThcOx second" evidence="3">
    <location>
        <begin position="133"/>
        <end position="250"/>
    </location>
</feature>
<evidence type="ECO:0000259" key="2">
    <source>
        <dbReference type="Pfam" id="PF18679"/>
    </source>
</evidence>
<protein>
    <submittedName>
        <fullName evidence="4">SagB family peptide dehydrogenase</fullName>
    </submittedName>
</protein>
<dbReference type="Pfam" id="PF18679">
    <property type="entry name" value="HTH_57"/>
    <property type="match status" value="1"/>
</dbReference>
<dbReference type="Gene3D" id="3.40.109.10">
    <property type="entry name" value="NADH Oxidase"/>
    <property type="match status" value="1"/>
</dbReference>
<dbReference type="InterPro" id="IPR029479">
    <property type="entry name" value="Nitroreductase"/>
</dbReference>
<evidence type="ECO:0000259" key="3">
    <source>
        <dbReference type="Pfam" id="PF22767"/>
    </source>
</evidence>
<evidence type="ECO:0000313" key="4">
    <source>
        <dbReference type="EMBL" id="AOY81634.1"/>
    </source>
</evidence>
<feature type="domain" description="ThcOx helix turn helix" evidence="2">
    <location>
        <begin position="4"/>
        <end position="115"/>
    </location>
</feature>
<dbReference type="SUPFAM" id="SSF55469">
    <property type="entry name" value="FMN-dependent nitroreductase-like"/>
    <property type="match status" value="1"/>
</dbReference>
<evidence type="ECO:0000313" key="5">
    <source>
        <dbReference type="Proteomes" id="UP000176944"/>
    </source>
</evidence>
<reference evidence="5" key="1">
    <citation type="submission" date="2016-10" db="EMBL/GenBank/DDBJ databases">
        <title>Comparative genomics uncovers the prolific and rare metabolic potential of the cyanobacterial genus Moorea.</title>
        <authorList>
            <person name="Leao T."/>
            <person name="Castelao G."/>
            <person name="Korobeynikov A."/>
            <person name="Monroe E.A."/>
            <person name="Podell S."/>
            <person name="Glukhov E."/>
            <person name="Allen E."/>
            <person name="Gerwick W.H."/>
            <person name="Gerwick L."/>
        </authorList>
    </citation>
    <scope>NUCLEOTIDE SEQUENCE [LARGE SCALE GENOMIC DNA]</scope>
    <source>
        <strain evidence="5">JHB</strain>
    </source>
</reference>